<dbReference type="PANTHER" id="PTHR15503:SF45">
    <property type="entry name" value="RNA-DIRECTED DNA POLYMERASE HOMOLOG"/>
    <property type="match status" value="1"/>
</dbReference>
<comment type="caution">
    <text evidence="1">The sequence shown here is derived from an EMBL/GenBank/DDBJ whole genome shotgun (WGS) entry which is preliminary data.</text>
</comment>
<keyword evidence="1" id="KW-0695">RNA-directed DNA polymerase</keyword>
<dbReference type="GO" id="GO:0003964">
    <property type="term" value="F:RNA-directed DNA polymerase activity"/>
    <property type="evidence" value="ECO:0007669"/>
    <property type="project" value="UniProtKB-KW"/>
</dbReference>
<dbReference type="EMBL" id="BKCJ010175277">
    <property type="protein sequence ID" value="GEY39927.1"/>
    <property type="molecule type" value="Genomic_DNA"/>
</dbReference>
<organism evidence="1">
    <name type="scientific">Tanacetum cinerariifolium</name>
    <name type="common">Dalmatian daisy</name>
    <name type="synonym">Chrysanthemum cinerariifolium</name>
    <dbReference type="NCBI Taxonomy" id="118510"/>
    <lineage>
        <taxon>Eukaryota</taxon>
        <taxon>Viridiplantae</taxon>
        <taxon>Streptophyta</taxon>
        <taxon>Embryophyta</taxon>
        <taxon>Tracheophyta</taxon>
        <taxon>Spermatophyta</taxon>
        <taxon>Magnoliopsida</taxon>
        <taxon>eudicotyledons</taxon>
        <taxon>Gunneridae</taxon>
        <taxon>Pentapetalae</taxon>
        <taxon>asterids</taxon>
        <taxon>campanulids</taxon>
        <taxon>Asterales</taxon>
        <taxon>Asteraceae</taxon>
        <taxon>Asteroideae</taxon>
        <taxon>Anthemideae</taxon>
        <taxon>Anthemidinae</taxon>
        <taxon>Tanacetum</taxon>
    </lineage>
</organism>
<dbReference type="InterPro" id="IPR021109">
    <property type="entry name" value="Peptidase_aspartic_dom_sf"/>
</dbReference>
<dbReference type="AlphaFoldDB" id="A0A699HKP9"/>
<keyword evidence="1" id="KW-0808">Transferase</keyword>
<evidence type="ECO:0000313" key="1">
    <source>
        <dbReference type="EMBL" id="GEY39927.1"/>
    </source>
</evidence>
<name>A0A699HKP9_TANCI</name>
<accession>A0A699HKP9</accession>
<feature type="non-terminal residue" evidence="1">
    <location>
        <position position="149"/>
    </location>
</feature>
<dbReference type="Pfam" id="PF08284">
    <property type="entry name" value="RVP_2"/>
    <property type="match status" value="1"/>
</dbReference>
<protein>
    <submittedName>
        <fullName evidence="1">Putative reverse transcriptase domain-containing protein</fullName>
    </submittedName>
</protein>
<gene>
    <name evidence="1" type="ORF">Tci_411901</name>
</gene>
<dbReference type="InterPro" id="IPR032567">
    <property type="entry name" value="RTL1-rel"/>
</dbReference>
<proteinExistence type="predicted"/>
<dbReference type="PANTHER" id="PTHR15503">
    <property type="entry name" value="LDOC1 RELATED"/>
    <property type="match status" value="1"/>
</dbReference>
<sequence length="149" mass="16559">MLNIDPVKIRASYEVELADGRVVSKNTILKGCTLNLVNHIFEIDLMLIELGTFNVIIGKDQLVKHDAVIVCGEKVIRIPYGNEMLIVKSDKGMSRLKVISCIKAHVPMIRDVPEAFPKELPGLPPPRAVRERIYSSEFITMGSTGVVCE</sequence>
<dbReference type="Gene3D" id="2.40.70.10">
    <property type="entry name" value="Acid Proteases"/>
    <property type="match status" value="1"/>
</dbReference>
<keyword evidence="1" id="KW-0548">Nucleotidyltransferase</keyword>
<reference evidence="1" key="1">
    <citation type="journal article" date="2019" name="Sci. Rep.">
        <title>Draft genome of Tanacetum cinerariifolium, the natural source of mosquito coil.</title>
        <authorList>
            <person name="Yamashiro T."/>
            <person name="Shiraishi A."/>
            <person name="Satake H."/>
            <person name="Nakayama K."/>
        </authorList>
    </citation>
    <scope>NUCLEOTIDE SEQUENCE</scope>
</reference>